<reference evidence="2" key="1">
    <citation type="submission" date="2016-10" db="EMBL/GenBank/DDBJ databases">
        <authorList>
            <person name="Varghese N."/>
            <person name="Submissions S."/>
        </authorList>
    </citation>
    <scope>NUCLEOTIDE SEQUENCE [LARGE SCALE GENOMIC DNA]</scope>
    <source>
        <strain evidence="2">S7</strain>
    </source>
</reference>
<sequence>MRIANKISAELLDYVQDGDLHTKMGSVPYSTEIRNIVTVGHMMERHTKNADRGNDQQEIKTKQICAIKNIS</sequence>
<dbReference type="RefSeq" id="WP_093335089.1">
    <property type="nucleotide sequence ID" value="NZ_FOXD01000002.1"/>
</dbReference>
<dbReference type="Proteomes" id="UP000198892">
    <property type="component" value="Unassembled WGS sequence"/>
</dbReference>
<dbReference type="STRING" id="1884432.SAMN05518683_102255"/>
<evidence type="ECO:0000313" key="1">
    <source>
        <dbReference type="EMBL" id="SFP09603.1"/>
    </source>
</evidence>
<protein>
    <submittedName>
        <fullName evidence="1">Uncharacterized protein</fullName>
    </submittedName>
</protein>
<dbReference type="EMBL" id="FOXD01000002">
    <property type="protein sequence ID" value="SFP09603.1"/>
    <property type="molecule type" value="Genomic_DNA"/>
</dbReference>
<gene>
    <name evidence="1" type="ORF">SAMN05518683_102255</name>
</gene>
<evidence type="ECO:0000313" key="2">
    <source>
        <dbReference type="Proteomes" id="UP000198892"/>
    </source>
</evidence>
<name>A0A1I5MJD6_9BACI</name>
<dbReference type="AlphaFoldDB" id="A0A1I5MJD6"/>
<dbReference type="OrthoDB" id="9952073at2"/>
<keyword evidence="2" id="KW-1185">Reference proteome</keyword>
<accession>A0A1I5MJD6</accession>
<organism evidence="1 2">
    <name type="scientific">Salibacterium halotolerans</name>
    <dbReference type="NCBI Taxonomy" id="1884432"/>
    <lineage>
        <taxon>Bacteria</taxon>
        <taxon>Bacillati</taxon>
        <taxon>Bacillota</taxon>
        <taxon>Bacilli</taxon>
        <taxon>Bacillales</taxon>
        <taxon>Bacillaceae</taxon>
    </lineage>
</organism>
<proteinExistence type="predicted"/>